<keyword evidence="2" id="KW-1185">Reference proteome</keyword>
<sequence length="83" mass="9328">MLKVAGSGLKWTGRAFECQFQIKGSNNKWYVLLRPDKSECGPLLNRSSYPSLLKTNFADCPVVCGKRSKLSERPVESYVNQSN</sequence>
<name>A0A8J2NUY4_9HEXA</name>
<protein>
    <submittedName>
        <fullName evidence="1">Uncharacterized protein</fullName>
    </submittedName>
</protein>
<evidence type="ECO:0000313" key="2">
    <source>
        <dbReference type="Proteomes" id="UP000708208"/>
    </source>
</evidence>
<comment type="caution">
    <text evidence="1">The sequence shown here is derived from an EMBL/GenBank/DDBJ whole genome shotgun (WGS) entry which is preliminary data.</text>
</comment>
<reference evidence="1" key="1">
    <citation type="submission" date="2021-06" db="EMBL/GenBank/DDBJ databases">
        <authorList>
            <person name="Hodson N. C."/>
            <person name="Mongue J. A."/>
            <person name="Jaron S. K."/>
        </authorList>
    </citation>
    <scope>NUCLEOTIDE SEQUENCE</scope>
</reference>
<proteinExistence type="predicted"/>
<dbReference type="Proteomes" id="UP000708208">
    <property type="component" value="Unassembled WGS sequence"/>
</dbReference>
<organism evidence="1 2">
    <name type="scientific">Allacma fusca</name>
    <dbReference type="NCBI Taxonomy" id="39272"/>
    <lineage>
        <taxon>Eukaryota</taxon>
        <taxon>Metazoa</taxon>
        <taxon>Ecdysozoa</taxon>
        <taxon>Arthropoda</taxon>
        <taxon>Hexapoda</taxon>
        <taxon>Collembola</taxon>
        <taxon>Symphypleona</taxon>
        <taxon>Sminthuridae</taxon>
        <taxon>Allacma</taxon>
    </lineage>
</organism>
<accession>A0A8J2NUY4</accession>
<dbReference type="EMBL" id="CAJVCH010030715">
    <property type="protein sequence ID" value="CAG7709892.1"/>
    <property type="molecule type" value="Genomic_DNA"/>
</dbReference>
<evidence type="ECO:0000313" key="1">
    <source>
        <dbReference type="EMBL" id="CAG7709892.1"/>
    </source>
</evidence>
<dbReference type="AlphaFoldDB" id="A0A8J2NUY4"/>
<gene>
    <name evidence="1" type="ORF">AFUS01_LOCUS4876</name>
</gene>